<reference evidence="1" key="1">
    <citation type="journal article" date="2019" name="Philos. Trans. R. Soc. Lond., B, Biol. Sci.">
        <title>Targeted metagenomic recovery of four divergent viruses reveals shared and distinctive characteristics of giant viruses of marine eukaryotes.</title>
        <authorList>
            <person name="Needham D.M."/>
            <person name="Poirier C."/>
            <person name="Hehenberger E."/>
            <person name="Jimenez V."/>
            <person name="Swalwell J.E."/>
            <person name="Santoro A.E."/>
            <person name="Worden A.Z."/>
        </authorList>
    </citation>
    <scope>NUCLEOTIDE SEQUENCE</scope>
    <source>
        <strain evidence="1">MPacV-611</strain>
    </source>
</reference>
<dbReference type="PANTHER" id="PTHR14741">
    <property type="entry name" value="S-ADENOSYLMETHIONINE-DEPENDENT METHYLTRANSFERASE RELATED"/>
    <property type="match status" value="1"/>
</dbReference>
<protein>
    <submittedName>
        <fullName evidence="1">RNA cap guanine-N2 methyltransferase</fullName>
    </submittedName>
</protein>
<dbReference type="GO" id="GO:0071164">
    <property type="term" value="F:RNA cap trimethylguanosine synthase activity"/>
    <property type="evidence" value="ECO:0007669"/>
    <property type="project" value="TreeGrafter"/>
</dbReference>
<dbReference type="InterPro" id="IPR019012">
    <property type="entry name" value="RNA_cap_Gua-N2-MeTrfase"/>
</dbReference>
<dbReference type="PROSITE" id="PS00092">
    <property type="entry name" value="N6_MTASE"/>
    <property type="match status" value="1"/>
</dbReference>
<dbReference type="InterPro" id="IPR029063">
    <property type="entry name" value="SAM-dependent_MTases_sf"/>
</dbReference>
<keyword evidence="1" id="KW-0489">Methyltransferase</keyword>
<sequence>MKLLLKRRLKYTNILPPYLENNRVNFKPEIEPEYIKYNKFFWKKVFPYKKDVSYERYQMSNIGKYSIFFPHDADKTARIIRSFFPSDKNVTITDATSNMGGATIAFTNHFDKVNAVEIVKLHCDILKNNLDNYGTLNKVKIYCENYLDAADKIEQDAIFFDPPWGGPDYKEQKLLNMYLDNISIDEILKSLLDRVKIIAIRVPFNYDFKKILRLTKESYVHTFYKPNGNFNYFLIILQTN</sequence>
<dbReference type="EMBL" id="MN448287">
    <property type="protein sequence ID" value="QFG74399.1"/>
    <property type="molecule type" value="Genomic_DNA"/>
</dbReference>
<dbReference type="GO" id="GO:0003676">
    <property type="term" value="F:nucleic acid binding"/>
    <property type="evidence" value="ECO:0007669"/>
    <property type="project" value="InterPro"/>
</dbReference>
<dbReference type="Pfam" id="PF09445">
    <property type="entry name" value="Methyltransf_15"/>
    <property type="match status" value="1"/>
</dbReference>
<evidence type="ECO:0000313" key="1">
    <source>
        <dbReference type="EMBL" id="QFG74399.1"/>
    </source>
</evidence>
<accession>A0A5J6VKP4</accession>
<keyword evidence="1" id="KW-0808">Transferase</keyword>
<organism evidence="1">
    <name type="scientific">Megaviridae environmental sample</name>
    <dbReference type="NCBI Taxonomy" id="1737588"/>
    <lineage>
        <taxon>Viruses</taxon>
        <taxon>Varidnaviria</taxon>
        <taxon>Bamfordvirae</taxon>
        <taxon>Nucleocytoviricota</taxon>
        <taxon>Megaviricetes</taxon>
        <taxon>Imitervirales</taxon>
        <taxon>Mimiviridae</taxon>
        <taxon>environmental samples</taxon>
    </lineage>
</organism>
<dbReference type="PANTHER" id="PTHR14741:SF32">
    <property type="entry name" value="TRIMETHYLGUANOSINE SYNTHASE"/>
    <property type="match status" value="1"/>
</dbReference>
<dbReference type="Gene3D" id="3.40.50.150">
    <property type="entry name" value="Vaccinia Virus protein VP39"/>
    <property type="match status" value="1"/>
</dbReference>
<dbReference type="InterPro" id="IPR002052">
    <property type="entry name" value="DNA_methylase_N6_adenine_CS"/>
</dbReference>
<proteinExistence type="predicted"/>
<dbReference type="SUPFAM" id="SSF53335">
    <property type="entry name" value="S-adenosyl-L-methionine-dependent methyltransferases"/>
    <property type="match status" value="1"/>
</dbReference>
<name>A0A5J6VKP4_9VIRU</name>